<dbReference type="GO" id="GO:0080183">
    <property type="term" value="P:response to photooxidative stress"/>
    <property type="evidence" value="ECO:0007669"/>
    <property type="project" value="InterPro"/>
</dbReference>
<sequence length="356" mass="36906">MQMHPRDEDLELAAGEAAAPVKSGDGGESAASPTMGAMDKERQIPVDPVSLRHLGMVADEDSPLSAPSVFTEVVVRSSPMLPPLRRPTFVGASLPCSATSSPVHGTAEKREEPTAKTAATPSPTAAMRALARQHSVALAHYVAAPGAAAAAAVAPALARSASRAEGRSMVPHDDEGDAEPKAIAGEDEGFNCGALCMFIPGFSKKKSSAAAAVVSSMQRQQSVGARPRRSSVSRLASLERFECGSWSPPPPVAPAAAAHEADYFAQEVAKSSCADDTEAPVKMAFVFDHGEPRGILKKSASSRQEPARPSTSSSQRHVRFSTAAAAASCPTSPCVTPRLARARAEFNAFLEAAQSA</sequence>
<evidence type="ECO:0000313" key="3">
    <source>
        <dbReference type="Proteomes" id="UP000026962"/>
    </source>
</evidence>
<dbReference type="HOGENOM" id="CLU_053426_0_0_1"/>
<feature type="region of interest" description="Disordered" evidence="1">
    <location>
        <begin position="297"/>
        <end position="319"/>
    </location>
</feature>
<dbReference type="GO" id="GO:0048564">
    <property type="term" value="P:photosystem I assembly"/>
    <property type="evidence" value="ECO:0007669"/>
    <property type="project" value="InterPro"/>
</dbReference>
<feature type="region of interest" description="Disordered" evidence="1">
    <location>
        <begin position="1"/>
        <end position="42"/>
    </location>
</feature>
<feature type="compositionally biased region" description="Polar residues" evidence="1">
    <location>
        <begin position="299"/>
        <end position="315"/>
    </location>
</feature>
<dbReference type="InterPro" id="IPR040340">
    <property type="entry name" value="CEST/Y3IP1"/>
</dbReference>
<feature type="region of interest" description="Disordered" evidence="1">
    <location>
        <begin position="163"/>
        <end position="184"/>
    </location>
</feature>
<dbReference type="Proteomes" id="UP000026962">
    <property type="component" value="Chromosome 6"/>
</dbReference>
<name>A0A0E0LCV8_ORYPU</name>
<accession>A0A0E0LCV8</accession>
<dbReference type="PANTHER" id="PTHR33672:SF6">
    <property type="entry name" value="OS06G0574000 PROTEIN"/>
    <property type="match status" value="1"/>
</dbReference>
<dbReference type="GO" id="GO:0009535">
    <property type="term" value="C:chloroplast thylakoid membrane"/>
    <property type="evidence" value="ECO:0007669"/>
    <property type="project" value="InterPro"/>
</dbReference>
<dbReference type="STRING" id="4537.A0A0E0LCV8"/>
<dbReference type="AlphaFoldDB" id="A0A0E0LCV8"/>
<keyword evidence="3" id="KW-1185">Reference proteome</keyword>
<protein>
    <submittedName>
        <fullName evidence="2">Uncharacterized protein</fullName>
    </submittedName>
</protein>
<reference evidence="2" key="1">
    <citation type="submission" date="2015-04" db="UniProtKB">
        <authorList>
            <consortium name="EnsemblPlants"/>
        </authorList>
    </citation>
    <scope>IDENTIFICATION</scope>
</reference>
<dbReference type="eggNOG" id="ENOG502QWKR">
    <property type="taxonomic scope" value="Eukaryota"/>
</dbReference>
<feature type="compositionally biased region" description="Low complexity" evidence="1">
    <location>
        <begin position="115"/>
        <end position="124"/>
    </location>
</feature>
<proteinExistence type="predicted"/>
<dbReference type="Gramene" id="OPUNC06G17330.1">
    <property type="protein sequence ID" value="OPUNC06G17330.1"/>
    <property type="gene ID" value="OPUNC06G17330"/>
</dbReference>
<organism evidence="2">
    <name type="scientific">Oryza punctata</name>
    <name type="common">Red rice</name>
    <dbReference type="NCBI Taxonomy" id="4537"/>
    <lineage>
        <taxon>Eukaryota</taxon>
        <taxon>Viridiplantae</taxon>
        <taxon>Streptophyta</taxon>
        <taxon>Embryophyta</taxon>
        <taxon>Tracheophyta</taxon>
        <taxon>Spermatophyta</taxon>
        <taxon>Magnoliopsida</taxon>
        <taxon>Liliopsida</taxon>
        <taxon>Poales</taxon>
        <taxon>Poaceae</taxon>
        <taxon>BOP clade</taxon>
        <taxon>Oryzoideae</taxon>
        <taxon>Oryzeae</taxon>
        <taxon>Oryzinae</taxon>
        <taxon>Oryza</taxon>
    </lineage>
</organism>
<feature type="region of interest" description="Disordered" evidence="1">
    <location>
        <begin position="98"/>
        <end position="124"/>
    </location>
</feature>
<evidence type="ECO:0000256" key="1">
    <source>
        <dbReference type="SAM" id="MobiDB-lite"/>
    </source>
</evidence>
<reference evidence="2" key="2">
    <citation type="submission" date="2018-05" db="EMBL/GenBank/DDBJ databases">
        <title>OpunRS2 (Oryza punctata Reference Sequence Version 2).</title>
        <authorList>
            <person name="Zhang J."/>
            <person name="Kudrna D."/>
            <person name="Lee S."/>
            <person name="Talag J."/>
            <person name="Welchert J."/>
            <person name="Wing R.A."/>
        </authorList>
    </citation>
    <scope>NUCLEOTIDE SEQUENCE [LARGE SCALE GENOMIC DNA]</scope>
</reference>
<evidence type="ECO:0000313" key="2">
    <source>
        <dbReference type="EnsemblPlants" id="OPUNC06G17330.1"/>
    </source>
</evidence>
<dbReference type="PANTHER" id="PTHR33672">
    <property type="entry name" value="YCF3-INTERACTING PROTEIN 1, CHLOROPLASTIC"/>
    <property type="match status" value="1"/>
</dbReference>
<dbReference type="EnsemblPlants" id="OPUNC06G17330.1">
    <property type="protein sequence ID" value="OPUNC06G17330.1"/>
    <property type="gene ID" value="OPUNC06G17330"/>
</dbReference>
<dbReference type="OMA" id="CGALCMF"/>
<feature type="compositionally biased region" description="Basic and acidic residues" evidence="1">
    <location>
        <begin position="163"/>
        <end position="173"/>
    </location>
</feature>